<keyword evidence="3" id="KW-1185">Reference proteome</keyword>
<feature type="compositionally biased region" description="Basic residues" evidence="1">
    <location>
        <begin position="108"/>
        <end position="121"/>
    </location>
</feature>
<evidence type="ECO:0000313" key="3">
    <source>
        <dbReference type="Proteomes" id="UP001362999"/>
    </source>
</evidence>
<dbReference type="Proteomes" id="UP001362999">
    <property type="component" value="Unassembled WGS sequence"/>
</dbReference>
<feature type="region of interest" description="Disordered" evidence="1">
    <location>
        <begin position="23"/>
        <end position="132"/>
    </location>
</feature>
<evidence type="ECO:0000256" key="1">
    <source>
        <dbReference type="SAM" id="MobiDB-lite"/>
    </source>
</evidence>
<comment type="caution">
    <text evidence="2">The sequence shown here is derived from an EMBL/GenBank/DDBJ whole genome shotgun (WGS) entry which is preliminary data.</text>
</comment>
<sequence length="308" mass="34912">MPVRSSNGLSNCACTLREGKAARAIDSDSHGVTRSALDGHGENFNLSTKVTAESITRVSTPESREKARERQAKYRRKPDTRQKESSYLAQRRVAVKARRRLTDSSAKSKLKIHAPQRRSKKTTSPATGLNLPSTGSALELLADLATQQRKIGTPQPSSSYWESLTSDSRESSRDAALDLSVVPPSEYQNFFIDEKLPRYCSPATPAQRKNWRLFGEVGPLSGVQRAQLMVLDLARPQEFDGDLPRVHWDRSGRLDARVETMSSERWNWVRAWRQEQDEYDYNEDCEEAGRREAAEQEGRREEAEEDDR</sequence>
<feature type="compositionally biased region" description="Polar residues" evidence="1">
    <location>
        <begin position="44"/>
        <end position="61"/>
    </location>
</feature>
<feature type="compositionally biased region" description="Basic and acidic residues" evidence="1">
    <location>
        <begin position="287"/>
        <end position="302"/>
    </location>
</feature>
<feature type="compositionally biased region" description="Basic and acidic residues" evidence="1">
    <location>
        <begin position="62"/>
        <end position="84"/>
    </location>
</feature>
<feature type="region of interest" description="Disordered" evidence="1">
    <location>
        <begin position="281"/>
        <end position="308"/>
    </location>
</feature>
<gene>
    <name evidence="2" type="ORF">R3P38DRAFT_2791946</name>
</gene>
<reference evidence="2 3" key="1">
    <citation type="journal article" date="2024" name="J Genomics">
        <title>Draft genome sequencing and assembly of Favolaschia claudopus CIRM-BRFM 2984 isolated from oak limbs.</title>
        <authorList>
            <person name="Navarro D."/>
            <person name="Drula E."/>
            <person name="Chaduli D."/>
            <person name="Cazenave R."/>
            <person name="Ahrendt S."/>
            <person name="Wang J."/>
            <person name="Lipzen A."/>
            <person name="Daum C."/>
            <person name="Barry K."/>
            <person name="Grigoriev I.V."/>
            <person name="Favel A."/>
            <person name="Rosso M.N."/>
            <person name="Martin F."/>
        </authorList>
    </citation>
    <scope>NUCLEOTIDE SEQUENCE [LARGE SCALE GENOMIC DNA]</scope>
    <source>
        <strain evidence="2 3">CIRM-BRFM 2984</strain>
    </source>
</reference>
<dbReference type="AlphaFoldDB" id="A0AAW0AFB1"/>
<evidence type="ECO:0000313" key="2">
    <source>
        <dbReference type="EMBL" id="KAK7007798.1"/>
    </source>
</evidence>
<organism evidence="2 3">
    <name type="scientific">Favolaschia claudopus</name>
    <dbReference type="NCBI Taxonomy" id="2862362"/>
    <lineage>
        <taxon>Eukaryota</taxon>
        <taxon>Fungi</taxon>
        <taxon>Dikarya</taxon>
        <taxon>Basidiomycota</taxon>
        <taxon>Agaricomycotina</taxon>
        <taxon>Agaricomycetes</taxon>
        <taxon>Agaricomycetidae</taxon>
        <taxon>Agaricales</taxon>
        <taxon>Marasmiineae</taxon>
        <taxon>Mycenaceae</taxon>
        <taxon>Favolaschia</taxon>
    </lineage>
</organism>
<feature type="compositionally biased region" description="Basic and acidic residues" evidence="1">
    <location>
        <begin position="23"/>
        <end position="41"/>
    </location>
</feature>
<name>A0AAW0AFB1_9AGAR</name>
<accession>A0AAW0AFB1</accession>
<proteinExistence type="predicted"/>
<feature type="compositionally biased region" description="Polar residues" evidence="1">
    <location>
        <begin position="122"/>
        <end position="132"/>
    </location>
</feature>
<protein>
    <submittedName>
        <fullName evidence="2">Uncharacterized protein</fullName>
    </submittedName>
</protein>
<dbReference type="EMBL" id="JAWWNJ010000069">
    <property type="protein sequence ID" value="KAK7007798.1"/>
    <property type="molecule type" value="Genomic_DNA"/>
</dbReference>